<dbReference type="PRINTS" id="PR00411">
    <property type="entry name" value="PNDRDTASEI"/>
</dbReference>
<dbReference type="RefSeq" id="WP_257510595.1">
    <property type="nucleotide sequence ID" value="NZ_JANKHG010000001.1"/>
</dbReference>
<dbReference type="InterPro" id="IPR036188">
    <property type="entry name" value="FAD/NAD-bd_sf"/>
</dbReference>
<dbReference type="Gene3D" id="3.50.50.60">
    <property type="entry name" value="FAD/NAD(P)-binding domain"/>
    <property type="match status" value="3"/>
</dbReference>
<gene>
    <name evidence="8" type="ORF">NSP04_01675</name>
</gene>
<evidence type="ECO:0000256" key="6">
    <source>
        <dbReference type="ARBA" id="ARBA00023033"/>
    </source>
</evidence>
<comment type="cofactor">
    <cofactor evidence="1">
        <name>FAD</name>
        <dbReference type="ChEBI" id="CHEBI:57692"/>
    </cofactor>
</comment>
<keyword evidence="4" id="KW-0274">FAD</keyword>
<keyword evidence="9" id="KW-1185">Reference proteome</keyword>
<protein>
    <submittedName>
        <fullName evidence="8">NAD(P)/FAD-dependent oxidoreductase</fullName>
    </submittedName>
</protein>
<evidence type="ECO:0000256" key="5">
    <source>
        <dbReference type="ARBA" id="ARBA00023002"/>
    </source>
</evidence>
<dbReference type="EMBL" id="JANKHG010000001">
    <property type="protein sequence ID" value="MCR2745352.1"/>
    <property type="molecule type" value="Genomic_DNA"/>
</dbReference>
<dbReference type="InterPro" id="IPR051820">
    <property type="entry name" value="FAD-binding_MO"/>
</dbReference>
<evidence type="ECO:0000256" key="2">
    <source>
        <dbReference type="ARBA" id="ARBA00010139"/>
    </source>
</evidence>
<comment type="similarity">
    <text evidence="2">Belongs to the FAD-binding monooxygenase family.</text>
</comment>
<evidence type="ECO:0000313" key="9">
    <source>
        <dbReference type="Proteomes" id="UP001165267"/>
    </source>
</evidence>
<dbReference type="SUPFAM" id="SSF51905">
    <property type="entry name" value="FAD/NAD(P)-binding domain"/>
    <property type="match status" value="1"/>
</dbReference>
<evidence type="ECO:0000256" key="1">
    <source>
        <dbReference type="ARBA" id="ARBA00001974"/>
    </source>
</evidence>
<evidence type="ECO:0000256" key="3">
    <source>
        <dbReference type="ARBA" id="ARBA00022630"/>
    </source>
</evidence>
<dbReference type="Pfam" id="PF13450">
    <property type="entry name" value="NAD_binding_8"/>
    <property type="match status" value="1"/>
</dbReference>
<keyword evidence="6" id="KW-0503">Monooxygenase</keyword>
<keyword evidence="3" id="KW-0285">Flavoprotein</keyword>
<feature type="region of interest" description="Disordered" evidence="7">
    <location>
        <begin position="484"/>
        <end position="507"/>
    </location>
</feature>
<reference evidence="8" key="1">
    <citation type="submission" date="2022-07" db="EMBL/GenBank/DDBJ databases">
        <authorList>
            <person name="Xamxidin M."/>
        </authorList>
    </citation>
    <scope>NUCLEOTIDE SEQUENCE</scope>
    <source>
        <strain evidence="8">YS8-69</strain>
    </source>
</reference>
<evidence type="ECO:0000313" key="8">
    <source>
        <dbReference type="EMBL" id="MCR2745352.1"/>
    </source>
</evidence>
<dbReference type="Pfam" id="PF00743">
    <property type="entry name" value="FMO-like"/>
    <property type="match status" value="1"/>
</dbReference>
<dbReference type="PANTHER" id="PTHR43872">
    <property type="entry name" value="MONOOXYGENASE, PUTATIVE (AFU_ORTHOLOGUE AFUA_8G02570)-RELATED"/>
    <property type="match status" value="1"/>
</dbReference>
<sequence length="507" mass="55657">MNNPHVDVLIIGAGLSGIGAACHIKQNCKGKSIKILERRKAIGGTWDLFRYPGIRSDSDMFTLGYSFKPWKGEKVLANGQEIREYVTEAAKEHNVIKDIQFGLKVTAANWDSEANQWTVEGIVEETGEKQVFTSNFLLGCTGYYNYDKGYSPEFPGIKNFKGAVVHPQQWPENLDYSGKRVVVIGSGATAITLVPAMADTAGHVTMLQRSPTYIASIPSVDPVSVVLKKFMPDTWVYNIGRARNIGLQRMIFKLSKQRPQAIKRLLLGATRARMGKDFDMKHFTPSYNPWDQRLCVVPDGDLFKVLKKGKADIVTDHIDTFVENGIKLKSGQILEADIIITATGLDLQILGGLTATIDGTPVNVGEVMSYKGVMMSSIPNFAMVFGYTNASWTLKADLAAEFVCRVINHMDKHGYTRVVPNAEGVQADDTPMFDLEAGYMKRAADRLPKQGPAAPWTVVNNYLADRPVLKKGKIEDGVLEFAKAGSAAGKKSSGRKAQTKQSAKQAA</sequence>
<comment type="caution">
    <text evidence="8">The sequence shown here is derived from an EMBL/GenBank/DDBJ whole genome shotgun (WGS) entry which is preliminary data.</text>
</comment>
<dbReference type="InterPro" id="IPR020946">
    <property type="entry name" value="Flavin_mOase-like"/>
</dbReference>
<evidence type="ECO:0000256" key="4">
    <source>
        <dbReference type="ARBA" id="ARBA00022827"/>
    </source>
</evidence>
<evidence type="ECO:0000256" key="7">
    <source>
        <dbReference type="SAM" id="MobiDB-lite"/>
    </source>
</evidence>
<keyword evidence="5" id="KW-0560">Oxidoreductase</keyword>
<dbReference type="PANTHER" id="PTHR43872:SF1">
    <property type="entry name" value="MONOOXYGENASE, PUTATIVE (AFU_ORTHOLOGUE AFUA_8G02570)-RELATED"/>
    <property type="match status" value="1"/>
</dbReference>
<proteinExistence type="inferred from homology"/>
<organism evidence="8 9">
    <name type="scientific">Limnobacter parvus</name>
    <dbReference type="NCBI Taxonomy" id="2939690"/>
    <lineage>
        <taxon>Bacteria</taxon>
        <taxon>Pseudomonadati</taxon>
        <taxon>Pseudomonadota</taxon>
        <taxon>Betaproteobacteria</taxon>
        <taxon>Burkholderiales</taxon>
        <taxon>Burkholderiaceae</taxon>
        <taxon>Limnobacter</taxon>
    </lineage>
</organism>
<accession>A0ABT1XGC5</accession>
<dbReference type="Proteomes" id="UP001165267">
    <property type="component" value="Unassembled WGS sequence"/>
</dbReference>
<name>A0ABT1XGC5_9BURK</name>